<dbReference type="SUPFAM" id="SSF46689">
    <property type="entry name" value="Homeodomain-like"/>
    <property type="match status" value="1"/>
</dbReference>
<evidence type="ECO:0000259" key="7">
    <source>
        <dbReference type="PROSITE" id="PS50071"/>
    </source>
</evidence>
<dbReference type="Proteomes" id="UP001556367">
    <property type="component" value="Unassembled WGS sequence"/>
</dbReference>
<feature type="DNA-binding region" description="Homeobox" evidence="4">
    <location>
        <begin position="34"/>
        <end position="93"/>
    </location>
</feature>
<dbReference type="InterPro" id="IPR051000">
    <property type="entry name" value="Homeobox_DNA-bind_prot"/>
</dbReference>
<evidence type="ECO:0000256" key="4">
    <source>
        <dbReference type="PROSITE-ProRule" id="PRU00108"/>
    </source>
</evidence>
<feature type="compositionally biased region" description="Polar residues" evidence="6">
    <location>
        <begin position="349"/>
        <end position="359"/>
    </location>
</feature>
<comment type="subcellular location">
    <subcellularLocation>
        <location evidence="4 5">Nucleus</location>
    </subcellularLocation>
</comment>
<feature type="region of interest" description="Disordered" evidence="6">
    <location>
        <begin position="447"/>
        <end position="580"/>
    </location>
</feature>
<reference evidence="9" key="1">
    <citation type="submission" date="2024-06" db="EMBL/GenBank/DDBJ databases">
        <title>Multi-omics analyses provide insights into the biosynthesis of the anticancer antibiotic pleurotin in Hohenbuehelia grisea.</title>
        <authorList>
            <person name="Weaver J.A."/>
            <person name="Alberti F."/>
        </authorList>
    </citation>
    <scope>NUCLEOTIDE SEQUENCE [LARGE SCALE GENOMIC DNA]</scope>
    <source>
        <strain evidence="9">T-177</strain>
    </source>
</reference>
<feature type="compositionally biased region" description="Polar residues" evidence="6">
    <location>
        <begin position="447"/>
        <end position="469"/>
    </location>
</feature>
<gene>
    <name evidence="8" type="ORF">HGRIS_002605</name>
</gene>
<dbReference type="SMART" id="SM00389">
    <property type="entry name" value="HOX"/>
    <property type="match status" value="1"/>
</dbReference>
<protein>
    <recommendedName>
        <fullName evidence="7">Homeobox domain-containing protein</fullName>
    </recommendedName>
</protein>
<feature type="compositionally biased region" description="Pro residues" evidence="6">
    <location>
        <begin position="332"/>
        <end position="342"/>
    </location>
</feature>
<feature type="region of interest" description="Disordered" evidence="6">
    <location>
        <begin position="327"/>
        <end position="387"/>
    </location>
</feature>
<evidence type="ECO:0000256" key="1">
    <source>
        <dbReference type="ARBA" id="ARBA00023125"/>
    </source>
</evidence>
<accession>A0ABR3JL22</accession>
<proteinExistence type="predicted"/>
<feature type="region of interest" description="Disordered" evidence="6">
    <location>
        <begin position="300"/>
        <end position="319"/>
    </location>
</feature>
<evidence type="ECO:0000256" key="2">
    <source>
        <dbReference type="ARBA" id="ARBA00023155"/>
    </source>
</evidence>
<keyword evidence="9" id="KW-1185">Reference proteome</keyword>
<feature type="region of interest" description="Disordered" evidence="6">
    <location>
        <begin position="92"/>
        <end position="135"/>
    </location>
</feature>
<dbReference type="InterPro" id="IPR017970">
    <property type="entry name" value="Homeobox_CS"/>
</dbReference>
<feature type="compositionally biased region" description="Polar residues" evidence="6">
    <location>
        <begin position="520"/>
        <end position="535"/>
    </location>
</feature>
<dbReference type="InterPro" id="IPR009057">
    <property type="entry name" value="Homeodomain-like_sf"/>
</dbReference>
<dbReference type="PANTHER" id="PTHR24324:SF9">
    <property type="entry name" value="HOMEOBOX DOMAIN-CONTAINING PROTEIN"/>
    <property type="match status" value="1"/>
</dbReference>
<evidence type="ECO:0000313" key="9">
    <source>
        <dbReference type="Proteomes" id="UP001556367"/>
    </source>
</evidence>
<dbReference type="Gene3D" id="1.10.10.60">
    <property type="entry name" value="Homeodomain-like"/>
    <property type="match status" value="1"/>
</dbReference>
<dbReference type="PROSITE" id="PS50071">
    <property type="entry name" value="HOMEOBOX_2"/>
    <property type="match status" value="1"/>
</dbReference>
<dbReference type="CDD" id="cd00086">
    <property type="entry name" value="homeodomain"/>
    <property type="match status" value="1"/>
</dbReference>
<comment type="caution">
    <text evidence="8">The sequence shown here is derived from an EMBL/GenBank/DDBJ whole genome shotgun (WGS) entry which is preliminary data.</text>
</comment>
<feature type="compositionally biased region" description="Low complexity" evidence="6">
    <location>
        <begin position="475"/>
        <end position="497"/>
    </location>
</feature>
<keyword evidence="1 4" id="KW-0238">DNA-binding</keyword>
<feature type="domain" description="Homeobox" evidence="7">
    <location>
        <begin position="32"/>
        <end position="92"/>
    </location>
</feature>
<keyword evidence="3 4" id="KW-0539">Nucleus</keyword>
<evidence type="ECO:0000256" key="6">
    <source>
        <dbReference type="SAM" id="MobiDB-lite"/>
    </source>
</evidence>
<dbReference type="Pfam" id="PF00046">
    <property type="entry name" value="Homeodomain"/>
    <property type="match status" value="1"/>
</dbReference>
<evidence type="ECO:0000313" key="8">
    <source>
        <dbReference type="EMBL" id="KAL0956459.1"/>
    </source>
</evidence>
<organism evidence="8 9">
    <name type="scientific">Hohenbuehelia grisea</name>
    <dbReference type="NCBI Taxonomy" id="104357"/>
    <lineage>
        <taxon>Eukaryota</taxon>
        <taxon>Fungi</taxon>
        <taxon>Dikarya</taxon>
        <taxon>Basidiomycota</taxon>
        <taxon>Agaricomycotina</taxon>
        <taxon>Agaricomycetes</taxon>
        <taxon>Agaricomycetidae</taxon>
        <taxon>Agaricales</taxon>
        <taxon>Pleurotineae</taxon>
        <taxon>Pleurotaceae</taxon>
        <taxon>Hohenbuehelia</taxon>
    </lineage>
</organism>
<evidence type="ECO:0000256" key="5">
    <source>
        <dbReference type="RuleBase" id="RU000682"/>
    </source>
</evidence>
<dbReference type="InterPro" id="IPR001356">
    <property type="entry name" value="HD"/>
</dbReference>
<keyword evidence="2 4" id="KW-0371">Homeobox</keyword>
<evidence type="ECO:0000256" key="3">
    <source>
        <dbReference type="ARBA" id="ARBA00023242"/>
    </source>
</evidence>
<dbReference type="EMBL" id="JASNQZ010000006">
    <property type="protein sequence ID" value="KAL0956459.1"/>
    <property type="molecule type" value="Genomic_DNA"/>
</dbReference>
<sequence length="693" mass="74456">MNHSLAYPQPTYPLPTMDPSSSDFRAFFAYTPNEVKHRKRTTGAQLKVLEGVFKKDTKPNAALRKQLASQLDMTPRGVQVWFQNRRAKEKNKASKVVLSASTSKDSSDVDGPGLEPSASPLSSEDLDLPPESPLDMVQAFGEGAERSPHDDTPDVKQHFVGDAAHAPWQGSTVPRPAHLALSGDSNNVLISNLRRGSLPVNALPPSPSSTYGPPVIDQFDPLARRRSVDASLHRLASNPYAPLARAKNGALYASRVVAHGHHHPAVFYAPLSRPSLPHRATMPPGIDVRRASLDSRFLSSDQSGLSISPSPSPLSPYRQLHPTYAISSRSIPPQPLPGPLPSPDFSFGAPTSPSITSAGLTDDRGSPDSAHNFAYRDDLDQDDDSSTSYGGFSRFGSIASVATSESSALYSDNCHAEHDLAGYDPTARRDSCASTFLDVMSNLSVAAQTPNSQESNSPQNGYDTAQNLDANLHNPEAVSSAAPYPSPTSTVSPGGSPHQHESPPVPISRSSELAFALQDNHPSQSRKNSVDSSQVLPPPTAEYSNHVPNHQIPAVIQSPPDAGYQSFDSSAYPQPEPSLELPVDFSEKYHQFDPNYSMLSATNAYATSFGAPQAVSPYDGQVSASLENQHQMDLRMVPNQADPHQTMNGTCASPADMYPQHHAHHHAHAMYTGDQGMSTIENGLHGVPYTGYA</sequence>
<dbReference type="PROSITE" id="PS00027">
    <property type="entry name" value="HOMEOBOX_1"/>
    <property type="match status" value="1"/>
</dbReference>
<dbReference type="PANTHER" id="PTHR24324">
    <property type="entry name" value="HOMEOBOX PROTEIN HHEX"/>
    <property type="match status" value="1"/>
</dbReference>
<feature type="compositionally biased region" description="Low complexity" evidence="6">
    <location>
        <begin position="300"/>
        <end position="309"/>
    </location>
</feature>
<name>A0ABR3JL22_9AGAR</name>